<dbReference type="SUPFAM" id="SSF51905">
    <property type="entry name" value="FAD/NAD(P)-binding domain"/>
    <property type="match status" value="1"/>
</dbReference>
<keyword evidence="8" id="KW-1185">Reference proteome</keyword>
<dbReference type="InterPro" id="IPR012941">
    <property type="entry name" value="Phe_hydrox_C_dim_dom"/>
</dbReference>
<dbReference type="Proteomes" id="UP000531561">
    <property type="component" value="Unassembled WGS sequence"/>
</dbReference>
<comment type="caution">
    <text evidence="7">The sequence shown here is derived from an EMBL/GenBank/DDBJ whole genome shotgun (WGS) entry which is preliminary data.</text>
</comment>
<dbReference type="EMBL" id="JABFCT010000010">
    <property type="protein sequence ID" value="KAF5872393.1"/>
    <property type="molecule type" value="Genomic_DNA"/>
</dbReference>
<evidence type="ECO:0000256" key="3">
    <source>
        <dbReference type="ARBA" id="ARBA00022827"/>
    </source>
</evidence>
<dbReference type="GO" id="GO:0071949">
    <property type="term" value="F:FAD binding"/>
    <property type="evidence" value="ECO:0007669"/>
    <property type="project" value="InterPro"/>
</dbReference>
<evidence type="ECO:0000256" key="4">
    <source>
        <dbReference type="ARBA" id="ARBA00023002"/>
    </source>
</evidence>
<evidence type="ECO:0000256" key="2">
    <source>
        <dbReference type="ARBA" id="ARBA00022630"/>
    </source>
</evidence>
<sequence>MGDATVDIANQVTVIGAGPAGLMLACTLARYGIQVAILDDRPSSTATGRADGLQPKTIETLKQLGLADSLLDRGVKVYDICYWASTSQLTDEKLHRTAREIHYPKDIVDLLDPNLLLIHQGMIEDIFIQDLRARGVEVQRNSSFVELVQPTSESEDIVVKYKDVQTGEDKLLKTKYLVGCDGAHSNVRKCIDGADMEGDQSGSVWGILDAVIETKFPDLWSKTIVQSEKGAILSIPRERNMTRLYIELQDTAEEDSKEVIQDFVMKRAEEIFSPYKLTWKRIEWFAVYKFGQRAAKRFSDNTQRVFIVGDAAHNHSPKAAQGMNVSMHDSFNLSWKLALTIKSVALPCLLETYTQERQAVARDLLAFDFEHANAYSAGDPVALAENFAQNIRFISGLAEYGRNILNAEADEIQPKGSKIRLSGERSGGVLRPGALLPPARVTRYVDANPVDLQLDIPLLGQFRIFFFVSDVHRWSDCLGYILQRFSNLTQALDRTSVAANSFIQRETEVDEYVQPIRYIGVSRLFTYALVTEMDREKFEIADLPISLQESSWTIYLDDIPQDAGDSYLYKDSYTKKWVGDVKDDEIVVLNVRPDGYVGSLKMFCMSSNGSEDVGVEVAKWLEDYYSEFLKTQL</sequence>
<dbReference type="AlphaFoldDB" id="A0A8H6AR27"/>
<dbReference type="InterPro" id="IPR036188">
    <property type="entry name" value="FAD/NAD-bd_sf"/>
</dbReference>
<dbReference type="GeneID" id="59259821"/>
<dbReference type="InterPro" id="IPR050641">
    <property type="entry name" value="RIFMO-like"/>
</dbReference>
<dbReference type="Gene3D" id="3.30.9.10">
    <property type="entry name" value="D-Amino Acid Oxidase, subunit A, domain 2"/>
    <property type="match status" value="1"/>
</dbReference>
<organism evidence="7 8">
    <name type="scientific">Botrytis fragariae</name>
    <dbReference type="NCBI Taxonomy" id="1964551"/>
    <lineage>
        <taxon>Eukaryota</taxon>
        <taxon>Fungi</taxon>
        <taxon>Dikarya</taxon>
        <taxon>Ascomycota</taxon>
        <taxon>Pezizomycotina</taxon>
        <taxon>Leotiomycetes</taxon>
        <taxon>Helotiales</taxon>
        <taxon>Sclerotiniaceae</taxon>
        <taxon>Botrytis</taxon>
    </lineage>
</organism>
<dbReference type="SUPFAM" id="SSF54373">
    <property type="entry name" value="FAD-linked reductases, C-terminal domain"/>
    <property type="match status" value="1"/>
</dbReference>
<name>A0A8H6AR27_9HELO</name>
<evidence type="ECO:0000256" key="1">
    <source>
        <dbReference type="ARBA" id="ARBA00007801"/>
    </source>
</evidence>
<dbReference type="InterPro" id="IPR036249">
    <property type="entry name" value="Thioredoxin-like_sf"/>
</dbReference>
<feature type="domain" description="Phenol hydroxylase-like C-terminal dimerisation" evidence="6">
    <location>
        <begin position="399"/>
        <end position="629"/>
    </location>
</feature>
<dbReference type="Pfam" id="PF01494">
    <property type="entry name" value="FAD_binding_3"/>
    <property type="match status" value="1"/>
</dbReference>
<dbReference type="PANTHER" id="PTHR43004">
    <property type="entry name" value="TRK SYSTEM POTASSIUM UPTAKE PROTEIN"/>
    <property type="match status" value="1"/>
</dbReference>
<dbReference type="GO" id="GO:0016709">
    <property type="term" value="F:oxidoreductase activity, acting on paired donors, with incorporation or reduction of molecular oxygen, NAD(P)H as one donor, and incorporation of one atom of oxygen"/>
    <property type="evidence" value="ECO:0007669"/>
    <property type="project" value="UniProtKB-ARBA"/>
</dbReference>
<accession>A0A8H6AR27</accession>
<comment type="similarity">
    <text evidence="1">Belongs to the PheA/TfdB FAD monooxygenase family.</text>
</comment>
<feature type="domain" description="FAD-binding" evidence="5">
    <location>
        <begin position="11"/>
        <end position="367"/>
    </location>
</feature>
<evidence type="ECO:0000313" key="7">
    <source>
        <dbReference type="EMBL" id="KAF5872393.1"/>
    </source>
</evidence>
<evidence type="ECO:0000313" key="8">
    <source>
        <dbReference type="Proteomes" id="UP000531561"/>
    </source>
</evidence>
<reference evidence="7 8" key="1">
    <citation type="journal article" date="2020" name="Phytopathology">
        <title>A high-quality genome resource of Botrytis fragariae, a new and rapidly spreading fungal pathogen causing strawberry gray mold in the U.S.A.</title>
        <authorList>
            <person name="Wu Y."/>
            <person name="Saski C.A."/>
            <person name="Schnabel G."/>
            <person name="Xiao S."/>
            <person name="Hu M."/>
        </authorList>
    </citation>
    <scope>NUCLEOTIDE SEQUENCE [LARGE SCALE GENOMIC DNA]</scope>
    <source>
        <strain evidence="7 8">BVB16</strain>
    </source>
</reference>
<protein>
    <submittedName>
        <fullName evidence="7">Putative phenol 2-monooxygenase protein</fullName>
    </submittedName>
</protein>
<evidence type="ECO:0000259" key="6">
    <source>
        <dbReference type="Pfam" id="PF07976"/>
    </source>
</evidence>
<keyword evidence="4" id="KW-0560">Oxidoreductase</keyword>
<dbReference type="SUPFAM" id="SSF52833">
    <property type="entry name" value="Thioredoxin-like"/>
    <property type="match status" value="1"/>
</dbReference>
<dbReference type="Gene3D" id="3.50.50.60">
    <property type="entry name" value="FAD/NAD(P)-binding domain"/>
    <property type="match status" value="1"/>
</dbReference>
<dbReference type="RefSeq" id="XP_037191339.1">
    <property type="nucleotide sequence ID" value="XM_037336129.1"/>
</dbReference>
<evidence type="ECO:0000259" key="5">
    <source>
        <dbReference type="Pfam" id="PF01494"/>
    </source>
</evidence>
<keyword evidence="3" id="KW-0274">FAD</keyword>
<gene>
    <name evidence="7" type="ORF">Bfra_005752</name>
</gene>
<dbReference type="Gene3D" id="3.40.30.20">
    <property type="match status" value="1"/>
</dbReference>
<keyword evidence="2" id="KW-0285">Flavoprotein</keyword>
<dbReference type="PANTHER" id="PTHR43004:SF4">
    <property type="entry name" value="FAD-BINDING DOMAIN-CONTAINING PROTEIN"/>
    <property type="match status" value="1"/>
</dbReference>
<dbReference type="Pfam" id="PF07976">
    <property type="entry name" value="Phe_hydrox_dim"/>
    <property type="match status" value="1"/>
</dbReference>
<keyword evidence="7" id="KW-0503">Monooxygenase</keyword>
<proteinExistence type="inferred from homology"/>
<dbReference type="InterPro" id="IPR038220">
    <property type="entry name" value="PHOX_C_sf"/>
</dbReference>
<dbReference type="OrthoDB" id="1716816at2759"/>
<dbReference type="PRINTS" id="PR00420">
    <property type="entry name" value="RNGMNOXGNASE"/>
</dbReference>
<dbReference type="InterPro" id="IPR002938">
    <property type="entry name" value="FAD-bd"/>
</dbReference>